<evidence type="ECO:0000313" key="2">
    <source>
        <dbReference type="EMBL" id="HIZ24017.1"/>
    </source>
</evidence>
<evidence type="ECO:0000256" key="1">
    <source>
        <dbReference type="SAM" id="MobiDB-lite"/>
    </source>
</evidence>
<organism evidence="2 3">
    <name type="scientific">Candidatus Gallimonas intestinigallinarum</name>
    <dbReference type="NCBI Taxonomy" id="2838604"/>
    <lineage>
        <taxon>Bacteria</taxon>
        <taxon>Bacillati</taxon>
        <taxon>Bacillota</taxon>
        <taxon>Clostridia</taxon>
        <taxon>Candidatus Gallimonas</taxon>
    </lineage>
</organism>
<gene>
    <name evidence="2" type="ORF">H9812_00860</name>
</gene>
<proteinExistence type="predicted"/>
<dbReference type="AlphaFoldDB" id="A0A9D2IVI5"/>
<dbReference type="Proteomes" id="UP000824044">
    <property type="component" value="Unassembled WGS sequence"/>
</dbReference>
<evidence type="ECO:0000313" key="3">
    <source>
        <dbReference type="Proteomes" id="UP000824044"/>
    </source>
</evidence>
<reference evidence="2" key="1">
    <citation type="journal article" date="2021" name="PeerJ">
        <title>Extensive microbial diversity within the chicken gut microbiome revealed by metagenomics and culture.</title>
        <authorList>
            <person name="Gilroy R."/>
            <person name="Ravi A."/>
            <person name="Getino M."/>
            <person name="Pursley I."/>
            <person name="Horton D.L."/>
            <person name="Alikhan N.F."/>
            <person name="Baker D."/>
            <person name="Gharbi K."/>
            <person name="Hall N."/>
            <person name="Watson M."/>
            <person name="Adriaenssens E.M."/>
            <person name="Foster-Nyarko E."/>
            <person name="Jarju S."/>
            <person name="Secka A."/>
            <person name="Antonio M."/>
            <person name="Oren A."/>
            <person name="Chaudhuri R.R."/>
            <person name="La Ragione R."/>
            <person name="Hildebrand F."/>
            <person name="Pallen M.J."/>
        </authorList>
    </citation>
    <scope>NUCLEOTIDE SEQUENCE</scope>
    <source>
        <strain evidence="2">CHK33-5263</strain>
    </source>
</reference>
<feature type="region of interest" description="Disordered" evidence="1">
    <location>
        <begin position="1"/>
        <end position="25"/>
    </location>
</feature>
<sequence length="78" mass="8681">MSPRESDHAGSHCAEDKGHHCVQSHRPDRGCLVCGHNGPEITVFTEGGKALSCDFVADVNRVHDRIMQLKYEYSAKEE</sequence>
<reference evidence="2" key="2">
    <citation type="submission" date="2021-04" db="EMBL/GenBank/DDBJ databases">
        <authorList>
            <person name="Gilroy R."/>
        </authorList>
    </citation>
    <scope>NUCLEOTIDE SEQUENCE</scope>
    <source>
        <strain evidence="2">CHK33-5263</strain>
    </source>
</reference>
<comment type="caution">
    <text evidence="2">The sequence shown here is derived from an EMBL/GenBank/DDBJ whole genome shotgun (WGS) entry which is preliminary data.</text>
</comment>
<protein>
    <submittedName>
        <fullName evidence="2">Uncharacterized protein</fullName>
    </submittedName>
</protein>
<dbReference type="EMBL" id="DXBS01000019">
    <property type="protein sequence ID" value="HIZ24017.1"/>
    <property type="molecule type" value="Genomic_DNA"/>
</dbReference>
<accession>A0A9D2IVI5</accession>
<name>A0A9D2IVI5_9FIRM</name>